<feature type="domain" description="G-patch" evidence="2">
    <location>
        <begin position="32"/>
        <end position="78"/>
    </location>
</feature>
<dbReference type="Pfam" id="PF01585">
    <property type="entry name" value="G-patch"/>
    <property type="match status" value="1"/>
</dbReference>
<reference evidence="3 4" key="1">
    <citation type="submission" date="2023-10" db="EMBL/GenBank/DDBJ databases">
        <title>Chromosome-scale genome assembly provides insights into flower coloration mechanisms of Canna indica.</title>
        <authorList>
            <person name="Li C."/>
        </authorList>
    </citation>
    <scope>NUCLEOTIDE SEQUENCE [LARGE SCALE GENOMIC DNA]</scope>
    <source>
        <tissue evidence="3">Flower</tissue>
    </source>
</reference>
<dbReference type="PANTHER" id="PTHR47423">
    <property type="entry name" value="G-PATCH DOMAIN CONTAINING PROTEIN"/>
    <property type="match status" value="1"/>
</dbReference>
<evidence type="ECO:0000256" key="1">
    <source>
        <dbReference type="SAM" id="MobiDB-lite"/>
    </source>
</evidence>
<evidence type="ECO:0000313" key="3">
    <source>
        <dbReference type="EMBL" id="WOL13519.1"/>
    </source>
</evidence>
<dbReference type="SMART" id="SM00443">
    <property type="entry name" value="G_patch"/>
    <property type="match status" value="1"/>
</dbReference>
<dbReference type="EMBL" id="CP136896">
    <property type="protein sequence ID" value="WOL13519.1"/>
    <property type="molecule type" value="Genomic_DNA"/>
</dbReference>
<feature type="region of interest" description="Disordered" evidence="1">
    <location>
        <begin position="59"/>
        <end position="78"/>
    </location>
</feature>
<dbReference type="PROSITE" id="PS50174">
    <property type="entry name" value="G_PATCH"/>
    <property type="match status" value="1"/>
</dbReference>
<evidence type="ECO:0000313" key="4">
    <source>
        <dbReference type="Proteomes" id="UP001327560"/>
    </source>
</evidence>
<dbReference type="Proteomes" id="UP001327560">
    <property type="component" value="Chromosome 7"/>
</dbReference>
<name>A0AAQ3KS76_9LILI</name>
<sequence length="78" mass="8346">MGRIGAFEKHTKGFGSKMMAEMGRNDAFEKHTKGFGSKMIAKMGFIPGTGLGRDGQGIMNPLTAVKRPKSRGLGAKMT</sequence>
<organism evidence="3 4">
    <name type="scientific">Canna indica</name>
    <name type="common">Indian-shot</name>
    <dbReference type="NCBI Taxonomy" id="4628"/>
    <lineage>
        <taxon>Eukaryota</taxon>
        <taxon>Viridiplantae</taxon>
        <taxon>Streptophyta</taxon>
        <taxon>Embryophyta</taxon>
        <taxon>Tracheophyta</taxon>
        <taxon>Spermatophyta</taxon>
        <taxon>Magnoliopsida</taxon>
        <taxon>Liliopsida</taxon>
        <taxon>Zingiberales</taxon>
        <taxon>Cannaceae</taxon>
        <taxon>Canna</taxon>
    </lineage>
</organism>
<dbReference type="InterPro" id="IPR000467">
    <property type="entry name" value="G_patch_dom"/>
</dbReference>
<dbReference type="AlphaFoldDB" id="A0AAQ3KS76"/>
<dbReference type="PANTHER" id="PTHR47423:SF2">
    <property type="entry name" value="PROTEIN SQS1"/>
    <property type="match status" value="1"/>
</dbReference>
<accession>A0AAQ3KS76</accession>
<gene>
    <name evidence="3" type="ORF">Cni_G22289</name>
</gene>
<protein>
    <recommendedName>
        <fullName evidence="2">G-patch domain-containing protein</fullName>
    </recommendedName>
</protein>
<evidence type="ECO:0000259" key="2">
    <source>
        <dbReference type="PROSITE" id="PS50174"/>
    </source>
</evidence>
<dbReference type="GO" id="GO:0003676">
    <property type="term" value="F:nucleic acid binding"/>
    <property type="evidence" value="ECO:0007669"/>
    <property type="project" value="InterPro"/>
</dbReference>
<proteinExistence type="predicted"/>
<keyword evidence="4" id="KW-1185">Reference proteome</keyword>